<gene>
    <name evidence="2" type="ORF">D9613_005175</name>
</gene>
<feature type="compositionally biased region" description="Basic and acidic residues" evidence="1">
    <location>
        <begin position="221"/>
        <end position="232"/>
    </location>
</feature>
<sequence length="332" mass="36397">MQRPGPLKELPLDRFLPSNSLLTPAPSKPARNNKRPLSPGGASLFSPAKRRILREDGIYSPERTCKPSLSSIMSSPARFSQVLSGPDSPARKLDFGMPKFVAGDPQKRSSSTTFMTRNTAPVTPKQAPIASSSSLAPSPELKTTSARAVRASSPRSMDFSQQEEDVDGDRAENLRSCCCKSCNTQPSTIPRELPPLPDPSSIHYPGFEVYRDPHLLEWATEKDDSCQRRSQVDPDTNQENVPPRRKTRKAPISLAKSDFKDPAITPIPASPGKSRAPEDTPSRSGIAASLSTMSLPSDYTHSPATKSDKYKIGLQQLRDEMDICDDDYPFDD</sequence>
<feature type="region of interest" description="Disordered" evidence="1">
    <location>
        <begin position="1"/>
        <end position="49"/>
    </location>
</feature>
<evidence type="ECO:0000256" key="1">
    <source>
        <dbReference type="SAM" id="MobiDB-lite"/>
    </source>
</evidence>
<keyword evidence="3" id="KW-1185">Reference proteome</keyword>
<feature type="compositionally biased region" description="Low complexity" evidence="1">
    <location>
        <begin position="127"/>
        <end position="156"/>
    </location>
</feature>
<feature type="region of interest" description="Disordered" evidence="1">
    <location>
        <begin position="67"/>
        <end position="169"/>
    </location>
</feature>
<comment type="caution">
    <text evidence="2">The sequence shown here is derived from an EMBL/GenBank/DDBJ whole genome shotgun (WGS) entry which is preliminary data.</text>
</comment>
<evidence type="ECO:0000313" key="2">
    <source>
        <dbReference type="EMBL" id="KAF4619596.1"/>
    </source>
</evidence>
<dbReference type="Proteomes" id="UP000521872">
    <property type="component" value="Unassembled WGS sequence"/>
</dbReference>
<evidence type="ECO:0000313" key="3">
    <source>
        <dbReference type="Proteomes" id="UP000521872"/>
    </source>
</evidence>
<name>A0A8H4QZN3_9AGAR</name>
<reference evidence="2 3" key="1">
    <citation type="submission" date="2019-12" db="EMBL/GenBank/DDBJ databases">
        <authorList>
            <person name="Floudas D."/>
            <person name="Bentzer J."/>
            <person name="Ahren D."/>
            <person name="Johansson T."/>
            <person name="Persson P."/>
            <person name="Tunlid A."/>
        </authorList>
    </citation>
    <scope>NUCLEOTIDE SEQUENCE [LARGE SCALE GENOMIC DNA]</scope>
    <source>
        <strain evidence="2 3">CBS 102.39</strain>
    </source>
</reference>
<feature type="compositionally biased region" description="Polar residues" evidence="1">
    <location>
        <begin position="67"/>
        <end position="83"/>
    </location>
</feature>
<dbReference type="EMBL" id="JAACJL010000016">
    <property type="protein sequence ID" value="KAF4619596.1"/>
    <property type="molecule type" value="Genomic_DNA"/>
</dbReference>
<feature type="compositionally biased region" description="Polar residues" evidence="1">
    <location>
        <begin position="108"/>
        <end position="121"/>
    </location>
</feature>
<organism evidence="2 3">
    <name type="scientific">Agrocybe pediades</name>
    <dbReference type="NCBI Taxonomy" id="84607"/>
    <lineage>
        <taxon>Eukaryota</taxon>
        <taxon>Fungi</taxon>
        <taxon>Dikarya</taxon>
        <taxon>Basidiomycota</taxon>
        <taxon>Agaricomycotina</taxon>
        <taxon>Agaricomycetes</taxon>
        <taxon>Agaricomycetidae</taxon>
        <taxon>Agaricales</taxon>
        <taxon>Agaricineae</taxon>
        <taxon>Strophariaceae</taxon>
        <taxon>Agrocybe</taxon>
    </lineage>
</organism>
<feature type="region of interest" description="Disordered" evidence="1">
    <location>
        <begin position="221"/>
        <end position="311"/>
    </location>
</feature>
<feature type="region of interest" description="Disordered" evidence="1">
    <location>
        <begin position="182"/>
        <end position="204"/>
    </location>
</feature>
<proteinExistence type="predicted"/>
<protein>
    <submittedName>
        <fullName evidence="2">Uncharacterized protein</fullName>
    </submittedName>
</protein>
<feature type="compositionally biased region" description="Polar residues" evidence="1">
    <location>
        <begin position="289"/>
        <end position="305"/>
    </location>
</feature>
<accession>A0A8H4QZN3</accession>
<dbReference type="AlphaFoldDB" id="A0A8H4QZN3"/>